<name>A0ABC8TTX6_9AQUA</name>
<keyword evidence="3" id="KW-1185">Reference proteome</keyword>
<feature type="region of interest" description="Disordered" evidence="1">
    <location>
        <begin position="26"/>
        <end position="47"/>
    </location>
</feature>
<sequence length="103" mass="11741">MDEEEIEKAVIAYLKKKGFRQTELPFREEHQQTKSNNSSSNFASANSHTDPHIAKHILSFSETLTLIFLLPQLEPLLYVLGVDMFMVKKVSTFDVKGVLAIRC</sequence>
<dbReference type="EMBL" id="CAUOFW020006087">
    <property type="protein sequence ID" value="CAK9172881.1"/>
    <property type="molecule type" value="Genomic_DNA"/>
</dbReference>
<gene>
    <name evidence="2" type="ORF">ILEXP_LOCUS42567</name>
</gene>
<evidence type="ECO:0000313" key="3">
    <source>
        <dbReference type="Proteomes" id="UP001642360"/>
    </source>
</evidence>
<comment type="caution">
    <text evidence="2">The sequence shown here is derived from an EMBL/GenBank/DDBJ whole genome shotgun (WGS) entry which is preliminary data.</text>
</comment>
<reference evidence="2 3" key="1">
    <citation type="submission" date="2024-02" db="EMBL/GenBank/DDBJ databases">
        <authorList>
            <person name="Vignale AGUSTIN F."/>
            <person name="Sosa J E."/>
            <person name="Modenutti C."/>
        </authorList>
    </citation>
    <scope>NUCLEOTIDE SEQUENCE [LARGE SCALE GENOMIC DNA]</scope>
</reference>
<accession>A0ABC8TTX6</accession>
<organism evidence="2 3">
    <name type="scientific">Ilex paraguariensis</name>
    <name type="common">yerba mate</name>
    <dbReference type="NCBI Taxonomy" id="185542"/>
    <lineage>
        <taxon>Eukaryota</taxon>
        <taxon>Viridiplantae</taxon>
        <taxon>Streptophyta</taxon>
        <taxon>Embryophyta</taxon>
        <taxon>Tracheophyta</taxon>
        <taxon>Spermatophyta</taxon>
        <taxon>Magnoliopsida</taxon>
        <taxon>eudicotyledons</taxon>
        <taxon>Gunneridae</taxon>
        <taxon>Pentapetalae</taxon>
        <taxon>asterids</taxon>
        <taxon>campanulids</taxon>
        <taxon>Aquifoliales</taxon>
        <taxon>Aquifoliaceae</taxon>
        <taxon>Ilex</taxon>
    </lineage>
</organism>
<feature type="compositionally biased region" description="Low complexity" evidence="1">
    <location>
        <begin position="35"/>
        <end position="47"/>
    </location>
</feature>
<proteinExistence type="predicted"/>
<evidence type="ECO:0008006" key="4">
    <source>
        <dbReference type="Google" id="ProtNLM"/>
    </source>
</evidence>
<evidence type="ECO:0000256" key="1">
    <source>
        <dbReference type="SAM" id="MobiDB-lite"/>
    </source>
</evidence>
<dbReference type="Proteomes" id="UP001642360">
    <property type="component" value="Unassembled WGS sequence"/>
</dbReference>
<evidence type="ECO:0000313" key="2">
    <source>
        <dbReference type="EMBL" id="CAK9172881.1"/>
    </source>
</evidence>
<dbReference type="AlphaFoldDB" id="A0ABC8TTX6"/>
<protein>
    <recommendedName>
        <fullName evidence="4">LisH domain-containing protein</fullName>
    </recommendedName>
</protein>